<evidence type="ECO:0000259" key="6">
    <source>
        <dbReference type="PROSITE" id="PS50106"/>
    </source>
</evidence>
<feature type="domain" description="PDZ" evidence="6">
    <location>
        <begin position="266"/>
        <end position="322"/>
    </location>
</feature>
<dbReference type="InterPro" id="IPR036034">
    <property type="entry name" value="PDZ_sf"/>
</dbReference>
<protein>
    <submittedName>
        <fullName evidence="7">Trypsin-like peptidase domain-containing protein</fullName>
    </submittedName>
</protein>
<dbReference type="Pfam" id="PF13365">
    <property type="entry name" value="Trypsin_2"/>
    <property type="match status" value="1"/>
</dbReference>
<dbReference type="Gene3D" id="2.30.42.10">
    <property type="match status" value="1"/>
</dbReference>
<evidence type="ECO:0000256" key="5">
    <source>
        <dbReference type="SAM" id="Phobius"/>
    </source>
</evidence>
<evidence type="ECO:0000256" key="2">
    <source>
        <dbReference type="ARBA" id="ARBA00022670"/>
    </source>
</evidence>
<dbReference type="PANTHER" id="PTHR22939">
    <property type="entry name" value="SERINE PROTEASE FAMILY S1C HTRA-RELATED"/>
    <property type="match status" value="1"/>
</dbReference>
<proteinExistence type="inferred from homology"/>
<dbReference type="InterPro" id="IPR001478">
    <property type="entry name" value="PDZ"/>
</dbReference>
<keyword evidence="5" id="KW-0812">Transmembrane</keyword>
<evidence type="ECO:0000256" key="1">
    <source>
        <dbReference type="ARBA" id="ARBA00010541"/>
    </source>
</evidence>
<keyword evidence="4" id="KW-0720">Serine protease</keyword>
<dbReference type="InterPro" id="IPR009003">
    <property type="entry name" value="Peptidase_S1_PA"/>
</dbReference>
<name>A0ABV1RKQ1_9ALTE</name>
<dbReference type="PROSITE" id="PS50106">
    <property type="entry name" value="PDZ"/>
    <property type="match status" value="1"/>
</dbReference>
<evidence type="ECO:0000256" key="3">
    <source>
        <dbReference type="ARBA" id="ARBA00022801"/>
    </source>
</evidence>
<keyword evidence="5" id="KW-0472">Membrane</keyword>
<dbReference type="Gene3D" id="2.40.10.10">
    <property type="entry name" value="Trypsin-like serine proteases"/>
    <property type="match status" value="2"/>
</dbReference>
<keyword evidence="8" id="KW-1185">Reference proteome</keyword>
<dbReference type="SUPFAM" id="SSF50494">
    <property type="entry name" value="Trypsin-like serine proteases"/>
    <property type="match status" value="1"/>
</dbReference>
<reference evidence="7 8" key="1">
    <citation type="submission" date="2024-06" db="EMBL/GenBank/DDBJ databases">
        <authorList>
            <person name="Chen R.Y."/>
        </authorList>
    </citation>
    <scope>NUCLEOTIDE SEQUENCE [LARGE SCALE GENOMIC DNA]</scope>
    <source>
        <strain evidence="7 8">D2</strain>
    </source>
</reference>
<keyword evidence="3" id="KW-0378">Hydrolase</keyword>
<comment type="similarity">
    <text evidence="1">Belongs to the peptidase S1C family.</text>
</comment>
<evidence type="ECO:0000256" key="4">
    <source>
        <dbReference type="ARBA" id="ARBA00022825"/>
    </source>
</evidence>
<accession>A0ABV1RKQ1</accession>
<keyword evidence="2" id="KW-0645">Protease</keyword>
<feature type="transmembrane region" description="Helical" evidence="5">
    <location>
        <begin position="12"/>
        <end position="30"/>
    </location>
</feature>
<dbReference type="InterPro" id="IPR043504">
    <property type="entry name" value="Peptidase_S1_PA_chymotrypsin"/>
</dbReference>
<dbReference type="SMART" id="SM00228">
    <property type="entry name" value="PDZ"/>
    <property type="match status" value="1"/>
</dbReference>
<gene>
    <name evidence="7" type="ORF">ABS311_15630</name>
</gene>
<dbReference type="PANTHER" id="PTHR22939:SF101">
    <property type="entry name" value="PERIPLASMIC PH-DEPENDENT SERINE ENDOPROTEASE DEGQ"/>
    <property type="match status" value="1"/>
</dbReference>
<dbReference type="Proteomes" id="UP001467690">
    <property type="component" value="Unassembled WGS sequence"/>
</dbReference>
<dbReference type="EMBL" id="JBELOE010000259">
    <property type="protein sequence ID" value="MER2493310.1"/>
    <property type="molecule type" value="Genomic_DNA"/>
</dbReference>
<sequence>MAQKFSTHLQFTINTIALAIVLTLLLFAVFPEFRQNNLIWQSLFSVQKQERKPISFAHAVARAAPAVVNIYTQGFEIDERFYNSKRAIRTLGSGVIVSEKGFILTAEHVVKNADQILVALQDGRQFEAQLIGSDPYTDLAVLYVQSENLPVAPIDPNLTSQPGDLVLAIGNPYNLGQTITQGIVSATGRAGLSSNYADFIQMDAAINDGNSGGALVDSDGYLVGINSFNYASARRNNQAQGIFFAVPARLALTILRKIAVDGRVVRGYLGLSGKETYIQNGDELVTPVGIIVTMVSPNGPADIAGIKPNDIIVEINHQSVTGRAQTLDLIAETKPGTRLPVTVIRQGVRLNLMVTIQELPGHTLNTGP</sequence>
<evidence type="ECO:0000313" key="8">
    <source>
        <dbReference type="Proteomes" id="UP001467690"/>
    </source>
</evidence>
<dbReference type="RefSeq" id="WP_143870574.1">
    <property type="nucleotide sequence ID" value="NZ_CP041660.1"/>
</dbReference>
<dbReference type="Pfam" id="PF13180">
    <property type="entry name" value="PDZ_2"/>
    <property type="match status" value="1"/>
</dbReference>
<organism evidence="7 8">
    <name type="scientific">Catenovulum sediminis</name>
    <dbReference type="NCBI Taxonomy" id="1740262"/>
    <lineage>
        <taxon>Bacteria</taxon>
        <taxon>Pseudomonadati</taxon>
        <taxon>Pseudomonadota</taxon>
        <taxon>Gammaproteobacteria</taxon>
        <taxon>Alteromonadales</taxon>
        <taxon>Alteromonadaceae</taxon>
        <taxon>Catenovulum</taxon>
    </lineage>
</organism>
<comment type="caution">
    <text evidence="7">The sequence shown here is derived from an EMBL/GenBank/DDBJ whole genome shotgun (WGS) entry which is preliminary data.</text>
</comment>
<dbReference type="PRINTS" id="PR00834">
    <property type="entry name" value="PROTEASES2C"/>
</dbReference>
<dbReference type="InterPro" id="IPR001940">
    <property type="entry name" value="Peptidase_S1C"/>
</dbReference>
<evidence type="ECO:0000313" key="7">
    <source>
        <dbReference type="EMBL" id="MER2493310.1"/>
    </source>
</evidence>
<keyword evidence="5" id="KW-1133">Transmembrane helix</keyword>
<dbReference type="SUPFAM" id="SSF50156">
    <property type="entry name" value="PDZ domain-like"/>
    <property type="match status" value="1"/>
</dbReference>